<dbReference type="GO" id="GO:0008124">
    <property type="term" value="F:4-alpha-hydroxytetrahydrobiopterin dehydratase activity"/>
    <property type="evidence" value="ECO:0007669"/>
    <property type="project" value="UniProtKB-EC"/>
</dbReference>
<dbReference type="InterPro" id="IPR036428">
    <property type="entry name" value="PCD_sf"/>
</dbReference>
<evidence type="ECO:0000313" key="6">
    <source>
        <dbReference type="EMBL" id="KAF9666436.1"/>
    </source>
</evidence>
<dbReference type="EMBL" id="JADGMS010000016">
    <property type="protein sequence ID" value="KAF9666436.1"/>
    <property type="molecule type" value="Genomic_DNA"/>
</dbReference>
<dbReference type="PANTHER" id="PTHR12599:SF0">
    <property type="entry name" value="PTERIN-4-ALPHA-CARBINOLAMINE DEHYDRATASE"/>
    <property type="match status" value="1"/>
</dbReference>
<reference evidence="6 7" key="1">
    <citation type="submission" date="2020-10" db="EMBL/GenBank/DDBJ databases">
        <title>Plant Genome Project.</title>
        <authorList>
            <person name="Zhang R.-G."/>
        </authorList>
    </citation>
    <scope>NUCLEOTIDE SEQUENCE [LARGE SCALE GENOMIC DNA]</scope>
    <source>
        <strain evidence="6">FAFU-HL-1</strain>
        <tissue evidence="6">Leaf</tissue>
    </source>
</reference>
<organism evidence="6 7">
    <name type="scientific">Salix dunnii</name>
    <dbReference type="NCBI Taxonomy" id="1413687"/>
    <lineage>
        <taxon>Eukaryota</taxon>
        <taxon>Viridiplantae</taxon>
        <taxon>Streptophyta</taxon>
        <taxon>Embryophyta</taxon>
        <taxon>Tracheophyta</taxon>
        <taxon>Spermatophyta</taxon>
        <taxon>Magnoliopsida</taxon>
        <taxon>eudicotyledons</taxon>
        <taxon>Gunneridae</taxon>
        <taxon>Pentapetalae</taxon>
        <taxon>rosids</taxon>
        <taxon>fabids</taxon>
        <taxon>Malpighiales</taxon>
        <taxon>Salicaceae</taxon>
        <taxon>Saliceae</taxon>
        <taxon>Salix</taxon>
    </lineage>
</organism>
<evidence type="ECO:0000256" key="2">
    <source>
        <dbReference type="ARBA" id="ARBA00006472"/>
    </source>
</evidence>
<dbReference type="Gene3D" id="3.30.1360.20">
    <property type="entry name" value="Transcriptional coactivator/pterin dehydratase"/>
    <property type="match status" value="1"/>
</dbReference>
<comment type="catalytic activity">
    <reaction evidence="1">
        <text>(4aS,6R)-4a-hydroxy-L-erythro-5,6,7,8-tetrahydrobiopterin = (6R)-L-erythro-6,7-dihydrobiopterin + H2O</text>
        <dbReference type="Rhea" id="RHEA:11920"/>
        <dbReference type="ChEBI" id="CHEBI:15377"/>
        <dbReference type="ChEBI" id="CHEBI:15642"/>
        <dbReference type="ChEBI" id="CHEBI:43120"/>
        <dbReference type="EC" id="4.2.1.96"/>
    </reaction>
</comment>
<accession>A0A835JBI0</accession>
<evidence type="ECO:0000256" key="5">
    <source>
        <dbReference type="ARBA" id="ARBA00030497"/>
    </source>
</evidence>
<evidence type="ECO:0000256" key="1">
    <source>
        <dbReference type="ARBA" id="ARBA00001554"/>
    </source>
</evidence>
<dbReference type="InterPro" id="IPR001533">
    <property type="entry name" value="Pterin_deHydtase"/>
</dbReference>
<dbReference type="OrthoDB" id="277398at2759"/>
<evidence type="ECO:0000313" key="7">
    <source>
        <dbReference type="Proteomes" id="UP000657918"/>
    </source>
</evidence>
<dbReference type="Pfam" id="PF01329">
    <property type="entry name" value="Pterin_4a"/>
    <property type="match status" value="1"/>
</dbReference>
<evidence type="ECO:0000256" key="3">
    <source>
        <dbReference type="ARBA" id="ARBA00013252"/>
    </source>
</evidence>
<comment type="similarity">
    <text evidence="2">Belongs to the pterin-4-alpha-carbinolamine dehydratase family.</text>
</comment>
<keyword evidence="7" id="KW-1185">Reference proteome</keyword>
<gene>
    <name evidence="6" type="ORF">SADUNF_Sadunf16G0229200</name>
</gene>
<name>A0A835JBI0_9ROSI</name>
<dbReference type="PANTHER" id="PTHR12599">
    <property type="entry name" value="PTERIN-4-ALPHA-CARBINOLAMINE DEHYDRATASE"/>
    <property type="match status" value="1"/>
</dbReference>
<evidence type="ECO:0000256" key="4">
    <source>
        <dbReference type="ARBA" id="ARBA00023239"/>
    </source>
</evidence>
<comment type="caution">
    <text evidence="6">The sequence shown here is derived from an EMBL/GenBank/DDBJ whole genome shotgun (WGS) entry which is preliminary data.</text>
</comment>
<dbReference type="Proteomes" id="UP000657918">
    <property type="component" value="Chromosome 16"/>
</dbReference>
<dbReference type="AlphaFoldDB" id="A0A835JBI0"/>
<keyword evidence="4" id="KW-0456">Lyase</keyword>
<proteinExistence type="inferred from homology"/>
<protein>
    <recommendedName>
        <fullName evidence="3">4a-hydroxytetrahydrobiopterin dehydratase</fullName>
        <ecNumber evidence="3">4.2.1.96</ecNumber>
    </recommendedName>
    <alternativeName>
        <fullName evidence="5">4-alpha-hydroxy-tetrahydropterin dehydratase</fullName>
    </alternativeName>
</protein>
<dbReference type="GO" id="GO:0006729">
    <property type="term" value="P:tetrahydrobiopterin biosynthetic process"/>
    <property type="evidence" value="ECO:0007669"/>
    <property type="project" value="InterPro"/>
</dbReference>
<dbReference type="EC" id="4.2.1.96" evidence="3"/>
<dbReference type="GO" id="GO:0005739">
    <property type="term" value="C:mitochondrion"/>
    <property type="evidence" value="ECO:0007669"/>
    <property type="project" value="TreeGrafter"/>
</dbReference>
<dbReference type="SUPFAM" id="SSF55248">
    <property type="entry name" value="PCD-like"/>
    <property type="match status" value="1"/>
</dbReference>
<sequence length="232" mass="26008">MDIHLIYVPLATLSHILFGGHHGRCSASEKSDLTFLLLYDIVQARQQLLVTNLLPISVYDKLSFNYLVCTQTGKVSLHQSCVQLKCVMSNASSFTQVEKIRCNHVGESLNRNLIYRFRTFCASRGALVAMIDLAAKNCVPCTSKDLQAMTEESATEFLLKVAGWNLVNENGTLKLNRSWRVRNFTKGLELFQLVGTVAETEGHHPDLHLVGWNNVTIEIWTHAVGENFLSIT</sequence>